<name>A0ABR1D8T1_NECAM</name>
<comment type="caution">
    <text evidence="4">The sequence shown here is derived from an EMBL/GenBank/DDBJ whole genome shotgun (WGS) entry which is preliminary data.</text>
</comment>
<dbReference type="PANTHER" id="PTHR12925:SF0">
    <property type="entry name" value="PROTEIN HIKESHI"/>
    <property type="match status" value="1"/>
</dbReference>
<evidence type="ECO:0000259" key="3">
    <source>
        <dbReference type="Pfam" id="PF21057"/>
    </source>
</evidence>
<protein>
    <recommendedName>
        <fullName evidence="6">Hikeshi-like domain-containing protein</fullName>
    </recommendedName>
</protein>
<proteinExistence type="inferred from homology"/>
<sequence length="257" mass="28859">MKSWLINKGNVTNELYPYVTRCHQKPKKILWEEGDVRPTNNWSEALHWVGLSMSEVFGLIAAGRSPSQFVQVGEREFLCEVLDASNVNHIVVFMTGLHPFPDGMGGSVYVRWPSPDGQDAGWHYLGFVCNMKPSAIFKIAQLHLSEIRHTGVFSGGMGSGTLGSVQVGLMVEPLMAIEGRAAAEGTQTNQQSTLAEFAETMLRNLVNHAESYATKLSRPDGQGFADYIPVSALQEWYNNFRRRFEQNPYFWRSLRNV</sequence>
<evidence type="ECO:0000313" key="5">
    <source>
        <dbReference type="Proteomes" id="UP001303046"/>
    </source>
</evidence>
<dbReference type="Pfam" id="PF21057">
    <property type="entry name" value="Hikeshi-like_C"/>
    <property type="match status" value="1"/>
</dbReference>
<dbReference type="Pfam" id="PF05603">
    <property type="entry name" value="Hikeshi-like_N"/>
    <property type="match status" value="1"/>
</dbReference>
<dbReference type="Proteomes" id="UP001303046">
    <property type="component" value="Unassembled WGS sequence"/>
</dbReference>
<feature type="domain" description="Hikeshi-like C-terminal" evidence="3">
    <location>
        <begin position="193"/>
        <end position="252"/>
    </location>
</feature>
<keyword evidence="5" id="KW-1185">Reference proteome</keyword>
<evidence type="ECO:0000313" key="4">
    <source>
        <dbReference type="EMBL" id="KAK6746915.1"/>
    </source>
</evidence>
<gene>
    <name evidence="4" type="primary">Necator_chrIV.g13556</name>
    <name evidence="4" type="ORF">RB195_000265</name>
</gene>
<dbReference type="InterPro" id="IPR008493">
    <property type="entry name" value="Hikeshi-like_N"/>
</dbReference>
<dbReference type="InterPro" id="IPR031318">
    <property type="entry name" value="OPI10"/>
</dbReference>
<comment type="similarity">
    <text evidence="1">Belongs to the OPI10 family.</text>
</comment>
<dbReference type="EMBL" id="JAVFWL010000004">
    <property type="protein sequence ID" value="KAK6746915.1"/>
    <property type="molecule type" value="Genomic_DNA"/>
</dbReference>
<evidence type="ECO:0000259" key="2">
    <source>
        <dbReference type="Pfam" id="PF05603"/>
    </source>
</evidence>
<dbReference type="InterPro" id="IPR048364">
    <property type="entry name" value="Hikeshi-like_C"/>
</dbReference>
<reference evidence="4 5" key="1">
    <citation type="submission" date="2023-08" db="EMBL/GenBank/DDBJ databases">
        <title>A Necator americanus chromosomal reference genome.</title>
        <authorList>
            <person name="Ilik V."/>
            <person name="Petrzelkova K.J."/>
            <person name="Pardy F."/>
            <person name="Fuh T."/>
            <person name="Niatou-Singa F.S."/>
            <person name="Gouil Q."/>
            <person name="Baker L."/>
            <person name="Ritchie M.E."/>
            <person name="Jex A.R."/>
            <person name="Gazzola D."/>
            <person name="Li H."/>
            <person name="Toshio Fujiwara R."/>
            <person name="Zhan B."/>
            <person name="Aroian R.V."/>
            <person name="Pafco B."/>
            <person name="Schwarz E.M."/>
        </authorList>
    </citation>
    <scope>NUCLEOTIDE SEQUENCE [LARGE SCALE GENOMIC DNA]</scope>
    <source>
        <strain evidence="4 5">Aroian</strain>
        <tissue evidence="4">Whole animal</tissue>
    </source>
</reference>
<organism evidence="4 5">
    <name type="scientific">Necator americanus</name>
    <name type="common">Human hookworm</name>
    <dbReference type="NCBI Taxonomy" id="51031"/>
    <lineage>
        <taxon>Eukaryota</taxon>
        <taxon>Metazoa</taxon>
        <taxon>Ecdysozoa</taxon>
        <taxon>Nematoda</taxon>
        <taxon>Chromadorea</taxon>
        <taxon>Rhabditida</taxon>
        <taxon>Rhabditina</taxon>
        <taxon>Rhabditomorpha</taxon>
        <taxon>Strongyloidea</taxon>
        <taxon>Ancylostomatidae</taxon>
        <taxon>Bunostominae</taxon>
        <taxon>Necator</taxon>
    </lineage>
</organism>
<evidence type="ECO:0000256" key="1">
    <source>
        <dbReference type="ARBA" id="ARBA00006623"/>
    </source>
</evidence>
<feature type="domain" description="Hikeshi-like N-terminal" evidence="2">
    <location>
        <begin position="60"/>
        <end position="185"/>
    </location>
</feature>
<dbReference type="PANTHER" id="PTHR12925">
    <property type="entry name" value="HIKESHI FAMILY MEMBER"/>
    <property type="match status" value="1"/>
</dbReference>
<accession>A0ABR1D8T1</accession>
<evidence type="ECO:0008006" key="6">
    <source>
        <dbReference type="Google" id="ProtNLM"/>
    </source>
</evidence>